<feature type="transmembrane region" description="Helical" evidence="1">
    <location>
        <begin position="187"/>
        <end position="205"/>
    </location>
</feature>
<accession>A0A0C2I6N7</accession>
<evidence type="ECO:0008006" key="4">
    <source>
        <dbReference type="Google" id="ProtNLM"/>
    </source>
</evidence>
<evidence type="ECO:0000256" key="1">
    <source>
        <dbReference type="SAM" id="Phobius"/>
    </source>
</evidence>
<proteinExistence type="predicted"/>
<keyword evidence="1" id="KW-1133">Transmembrane helix</keyword>
<reference evidence="2 3" key="1">
    <citation type="submission" date="2015-01" db="EMBL/GenBank/DDBJ databases">
        <title>Complete genome of Pseudomonas batumici UCM B-321 producer of the batumin antibiotic with strong antistaphilococcal and potential anticancer activity.</title>
        <authorList>
            <person name="Klochko V.V."/>
            <person name="Zelena L.B."/>
            <person name="Elena K.A."/>
            <person name="Reva O.N."/>
        </authorList>
    </citation>
    <scope>NUCLEOTIDE SEQUENCE [LARGE SCALE GENOMIC DNA]</scope>
    <source>
        <strain evidence="2 3">UCM B-321</strain>
    </source>
</reference>
<evidence type="ECO:0000313" key="2">
    <source>
        <dbReference type="EMBL" id="KIH82555.1"/>
    </source>
</evidence>
<dbReference type="PATRIC" id="fig|226910.6.peg.3682"/>
<feature type="transmembrane region" description="Helical" evidence="1">
    <location>
        <begin position="20"/>
        <end position="38"/>
    </location>
</feature>
<feature type="transmembrane region" description="Helical" evidence="1">
    <location>
        <begin position="319"/>
        <end position="337"/>
    </location>
</feature>
<keyword evidence="1" id="KW-0472">Membrane</keyword>
<dbReference type="RefSeq" id="WP_040069588.1">
    <property type="nucleotide sequence ID" value="NZ_JXDG01000048.1"/>
</dbReference>
<dbReference type="AlphaFoldDB" id="A0A0C2I6N7"/>
<sequence length="340" mass="37621">MSSIPNKAPGWFISARADTLAILIGGPLISVALLLAILHGPAFLIGALLFALFLDVPHVLHTHVRLLAEPLEYQRHKVRFWASLGLIGALCFGLYAFGAFAWLVAIWVYWQPYHVCKQHFGVAALYARKSGYRHSTTPIRTMVLAGFAAPLLYRISHGGFHFGDYQLFGQALPFANITIPTPPIGPIWAVLAYAVFAIVTLRFIVMQWREGLRGEALPRFVQVMLAVSLGLYNAAYLLVGDLYALILIGTSIHALQYHLVCASTVQAGLRRTSDQPVPAGLLGTGHRWVRQMGERPWIWFASLGMASLLVLSLEMPSVGLLPLIVVLHHFYLDGVIWKRP</sequence>
<keyword evidence="1" id="KW-0812">Transmembrane</keyword>
<organism evidence="2 3">
    <name type="scientific">Pseudomonas batumici</name>
    <dbReference type="NCBI Taxonomy" id="226910"/>
    <lineage>
        <taxon>Bacteria</taxon>
        <taxon>Pseudomonadati</taxon>
        <taxon>Pseudomonadota</taxon>
        <taxon>Gammaproteobacteria</taxon>
        <taxon>Pseudomonadales</taxon>
        <taxon>Pseudomonadaceae</taxon>
        <taxon>Pseudomonas</taxon>
    </lineage>
</organism>
<evidence type="ECO:0000313" key="3">
    <source>
        <dbReference type="Proteomes" id="UP000031535"/>
    </source>
</evidence>
<protein>
    <recommendedName>
        <fullName evidence="4">Beta-carotene 15,15'-dioxygenase</fullName>
    </recommendedName>
</protein>
<dbReference type="Proteomes" id="UP000031535">
    <property type="component" value="Unassembled WGS sequence"/>
</dbReference>
<name>A0A0C2I6N7_9PSED</name>
<dbReference type="STRING" id="226910.UCMB321_3690"/>
<gene>
    <name evidence="2" type="ORF">UCMB321_3690</name>
</gene>
<keyword evidence="3" id="KW-1185">Reference proteome</keyword>
<comment type="caution">
    <text evidence="2">The sequence shown here is derived from an EMBL/GenBank/DDBJ whole genome shotgun (WGS) entry which is preliminary data.</text>
</comment>
<dbReference type="EMBL" id="JXDG01000048">
    <property type="protein sequence ID" value="KIH82555.1"/>
    <property type="molecule type" value="Genomic_DNA"/>
</dbReference>
<feature type="transmembrane region" description="Helical" evidence="1">
    <location>
        <begin position="80"/>
        <end position="110"/>
    </location>
</feature>